<dbReference type="PANTHER" id="PTHR12277">
    <property type="entry name" value="ALPHA/BETA HYDROLASE DOMAIN-CONTAINING PROTEIN"/>
    <property type="match status" value="1"/>
</dbReference>
<dbReference type="Pfam" id="PF05677">
    <property type="entry name" value="DUF818"/>
    <property type="match status" value="1"/>
</dbReference>
<dbReference type="Gene3D" id="3.40.50.1820">
    <property type="entry name" value="alpha/beta hydrolase"/>
    <property type="match status" value="1"/>
</dbReference>
<gene>
    <name evidence="1" type="ORF">FRACYDRAFT_246464</name>
</gene>
<organism evidence="1 2">
    <name type="scientific">Fragilariopsis cylindrus CCMP1102</name>
    <dbReference type="NCBI Taxonomy" id="635003"/>
    <lineage>
        <taxon>Eukaryota</taxon>
        <taxon>Sar</taxon>
        <taxon>Stramenopiles</taxon>
        <taxon>Ochrophyta</taxon>
        <taxon>Bacillariophyta</taxon>
        <taxon>Bacillariophyceae</taxon>
        <taxon>Bacillariophycidae</taxon>
        <taxon>Bacillariales</taxon>
        <taxon>Bacillariaceae</taxon>
        <taxon>Fragilariopsis</taxon>
    </lineage>
</organism>
<dbReference type="InParanoid" id="A0A1E7EYU0"/>
<dbReference type="EMBL" id="KV784370">
    <property type="protein sequence ID" value="OEU10713.1"/>
    <property type="molecule type" value="Genomic_DNA"/>
</dbReference>
<proteinExistence type="predicted"/>
<evidence type="ECO:0000313" key="1">
    <source>
        <dbReference type="EMBL" id="OEU10713.1"/>
    </source>
</evidence>
<sequence>MGAIVSAIAFPHPPKKYSEQILRSRPDLKFLKTARCGYRIPTVHIKKCGAKYTLIYSHGNAEDVGLSLNYLDIISNELDVNVIAYEYPGYSISDGRPSEQNCYDAIDAAYRYATDTAGIDPSLIVLFGRSLGTGPTVDLCSRSPNIAGCILQSPLESGIRCFIGVCSSYTLYPMDIFRNYSKIENILCPVFIMHGTDDLVVPCNNGRSLYAQLQERSCHSSLEYPPLWIQNRGHNDIPEDIILNHSRKFLNFLKTRENKIR</sequence>
<dbReference type="InterPro" id="IPR008536">
    <property type="entry name" value="DUF818"/>
</dbReference>
<dbReference type="GO" id="GO:0016787">
    <property type="term" value="F:hydrolase activity"/>
    <property type="evidence" value="ECO:0007669"/>
    <property type="project" value="UniProtKB-KW"/>
</dbReference>
<dbReference type="AlphaFoldDB" id="A0A1E7EYU0"/>
<dbReference type="OrthoDB" id="446723at2759"/>
<dbReference type="Proteomes" id="UP000095751">
    <property type="component" value="Unassembled WGS sequence"/>
</dbReference>
<name>A0A1E7EYU0_9STRA</name>
<keyword evidence="2" id="KW-1185">Reference proteome</keyword>
<keyword evidence="1" id="KW-0378">Hydrolase</keyword>
<dbReference type="KEGG" id="fcy:FRACYDRAFT_246464"/>
<dbReference type="SUPFAM" id="SSF53474">
    <property type="entry name" value="alpha/beta-Hydrolases"/>
    <property type="match status" value="1"/>
</dbReference>
<dbReference type="InterPro" id="IPR029058">
    <property type="entry name" value="AB_hydrolase_fold"/>
</dbReference>
<accession>A0A1E7EYU0</accession>
<dbReference type="PANTHER" id="PTHR12277:SF81">
    <property type="entry name" value="PROTEIN ABHD13"/>
    <property type="match status" value="1"/>
</dbReference>
<protein>
    <submittedName>
        <fullName evidence="1">Alpha/beta-hydrolase</fullName>
    </submittedName>
</protein>
<evidence type="ECO:0000313" key="2">
    <source>
        <dbReference type="Proteomes" id="UP000095751"/>
    </source>
</evidence>
<reference evidence="1 2" key="1">
    <citation type="submission" date="2016-09" db="EMBL/GenBank/DDBJ databases">
        <title>Extensive genetic diversity and differential bi-allelic expression allows diatom success in the polar Southern Ocean.</title>
        <authorList>
            <consortium name="DOE Joint Genome Institute"/>
            <person name="Mock T."/>
            <person name="Otillar R.P."/>
            <person name="Strauss J."/>
            <person name="Dupont C."/>
            <person name="Frickenhaus S."/>
            <person name="Maumus F."/>
            <person name="Mcmullan M."/>
            <person name="Sanges R."/>
            <person name="Schmutz J."/>
            <person name="Toseland A."/>
            <person name="Valas R."/>
            <person name="Veluchamy A."/>
            <person name="Ward B.J."/>
            <person name="Allen A."/>
            <person name="Barry K."/>
            <person name="Falciatore A."/>
            <person name="Ferrante M."/>
            <person name="Fortunato A.E."/>
            <person name="Gloeckner G."/>
            <person name="Gruber A."/>
            <person name="Hipkin R."/>
            <person name="Janech M."/>
            <person name="Kroth P."/>
            <person name="Leese F."/>
            <person name="Lindquist E."/>
            <person name="Lyon B.R."/>
            <person name="Martin J."/>
            <person name="Mayer C."/>
            <person name="Parker M."/>
            <person name="Quesneville H."/>
            <person name="Raymond J."/>
            <person name="Uhlig C."/>
            <person name="Valentin K.U."/>
            <person name="Worden A.Z."/>
            <person name="Armbrust E.V."/>
            <person name="Bowler C."/>
            <person name="Green B."/>
            <person name="Moulton V."/>
            <person name="Van Oosterhout C."/>
            <person name="Grigoriev I."/>
        </authorList>
    </citation>
    <scope>NUCLEOTIDE SEQUENCE [LARGE SCALE GENOMIC DNA]</scope>
    <source>
        <strain evidence="1 2">CCMP1102</strain>
    </source>
</reference>